<keyword evidence="2" id="KW-1185">Reference proteome</keyword>
<dbReference type="Proteomes" id="UP000821845">
    <property type="component" value="Chromosome 2"/>
</dbReference>
<evidence type="ECO:0000313" key="2">
    <source>
        <dbReference type="Proteomes" id="UP000821845"/>
    </source>
</evidence>
<organism evidence="1 2">
    <name type="scientific">Hyalomma asiaticum</name>
    <name type="common">Tick</name>
    <dbReference type="NCBI Taxonomy" id="266040"/>
    <lineage>
        <taxon>Eukaryota</taxon>
        <taxon>Metazoa</taxon>
        <taxon>Ecdysozoa</taxon>
        <taxon>Arthropoda</taxon>
        <taxon>Chelicerata</taxon>
        <taxon>Arachnida</taxon>
        <taxon>Acari</taxon>
        <taxon>Parasitiformes</taxon>
        <taxon>Ixodida</taxon>
        <taxon>Ixodoidea</taxon>
        <taxon>Ixodidae</taxon>
        <taxon>Hyalomminae</taxon>
        <taxon>Hyalomma</taxon>
    </lineage>
</organism>
<protein>
    <submittedName>
        <fullName evidence="1">Uncharacterized protein</fullName>
    </submittedName>
</protein>
<accession>A0ACB7SZY0</accession>
<gene>
    <name evidence="1" type="ORF">HPB50_026408</name>
</gene>
<sequence length="176" mass="20337">MEEVGKTAIKEIIDILAPFQEVADMLEKEKQPIRSLVSPCKKKLEKHLTLAPVEASTTASLKLRAREFLQRKLELSELQKIATFFWPLCRQLRVLEEDERSEVYAPVKTRMFAIPTSYLPFDGCAAETCCENSTEGRLINDLEEWHDVMEREKRRDELTSYLDTTEVCEDVGNLLQ</sequence>
<name>A0ACB7SZY0_HYAAI</name>
<dbReference type="EMBL" id="CM023482">
    <property type="protein sequence ID" value="KAH6940240.1"/>
    <property type="molecule type" value="Genomic_DNA"/>
</dbReference>
<evidence type="ECO:0000313" key="1">
    <source>
        <dbReference type="EMBL" id="KAH6940240.1"/>
    </source>
</evidence>
<reference evidence="1" key="1">
    <citation type="submission" date="2020-05" db="EMBL/GenBank/DDBJ databases">
        <title>Large-scale comparative analyses of tick genomes elucidate their genetic diversity and vector capacities.</title>
        <authorList>
            <person name="Jia N."/>
            <person name="Wang J."/>
            <person name="Shi W."/>
            <person name="Du L."/>
            <person name="Sun Y."/>
            <person name="Zhan W."/>
            <person name="Jiang J."/>
            <person name="Wang Q."/>
            <person name="Zhang B."/>
            <person name="Ji P."/>
            <person name="Sakyi L.B."/>
            <person name="Cui X."/>
            <person name="Yuan T."/>
            <person name="Jiang B."/>
            <person name="Yang W."/>
            <person name="Lam T.T.-Y."/>
            <person name="Chang Q."/>
            <person name="Ding S."/>
            <person name="Wang X."/>
            <person name="Zhu J."/>
            <person name="Ruan X."/>
            <person name="Zhao L."/>
            <person name="Wei J."/>
            <person name="Que T."/>
            <person name="Du C."/>
            <person name="Cheng J."/>
            <person name="Dai P."/>
            <person name="Han X."/>
            <person name="Huang E."/>
            <person name="Gao Y."/>
            <person name="Liu J."/>
            <person name="Shao H."/>
            <person name="Ye R."/>
            <person name="Li L."/>
            <person name="Wei W."/>
            <person name="Wang X."/>
            <person name="Wang C."/>
            <person name="Yang T."/>
            <person name="Huo Q."/>
            <person name="Li W."/>
            <person name="Guo W."/>
            <person name="Chen H."/>
            <person name="Zhou L."/>
            <person name="Ni X."/>
            <person name="Tian J."/>
            <person name="Zhou Y."/>
            <person name="Sheng Y."/>
            <person name="Liu T."/>
            <person name="Pan Y."/>
            <person name="Xia L."/>
            <person name="Li J."/>
            <person name="Zhao F."/>
            <person name="Cao W."/>
        </authorList>
    </citation>
    <scope>NUCLEOTIDE SEQUENCE</scope>
    <source>
        <strain evidence="1">Hyas-2018</strain>
    </source>
</reference>
<comment type="caution">
    <text evidence="1">The sequence shown here is derived from an EMBL/GenBank/DDBJ whole genome shotgun (WGS) entry which is preliminary data.</text>
</comment>
<proteinExistence type="predicted"/>